<proteinExistence type="predicted"/>
<evidence type="ECO:0000313" key="2">
    <source>
        <dbReference type="Proteomes" id="UP001596031"/>
    </source>
</evidence>
<dbReference type="RefSeq" id="WP_379719440.1">
    <property type="nucleotide sequence ID" value="NZ_JBHSMS010000026.1"/>
</dbReference>
<evidence type="ECO:0008006" key="3">
    <source>
        <dbReference type="Google" id="ProtNLM"/>
    </source>
</evidence>
<dbReference type="Proteomes" id="UP001596031">
    <property type="component" value="Unassembled WGS sequence"/>
</dbReference>
<protein>
    <recommendedName>
        <fullName evidence="3">CheW-like domain-containing protein</fullName>
    </recommendedName>
</protein>
<name>A0ABW0PFE4_9BURK</name>
<reference evidence="2" key="1">
    <citation type="journal article" date="2019" name="Int. J. Syst. Evol. Microbiol.">
        <title>The Global Catalogue of Microorganisms (GCM) 10K type strain sequencing project: providing services to taxonomists for standard genome sequencing and annotation.</title>
        <authorList>
            <consortium name="The Broad Institute Genomics Platform"/>
            <consortium name="The Broad Institute Genome Sequencing Center for Infectious Disease"/>
            <person name="Wu L."/>
            <person name="Ma J."/>
        </authorList>
    </citation>
    <scope>NUCLEOTIDE SEQUENCE [LARGE SCALE GENOMIC DNA]</scope>
    <source>
        <strain evidence="2">CCUG 38813</strain>
    </source>
</reference>
<accession>A0ABW0PFE4</accession>
<gene>
    <name evidence="1" type="ORF">ACFPOU_08445</name>
</gene>
<organism evidence="1 2">
    <name type="scientific">Massilia jejuensis</name>
    <dbReference type="NCBI Taxonomy" id="648894"/>
    <lineage>
        <taxon>Bacteria</taxon>
        <taxon>Pseudomonadati</taxon>
        <taxon>Pseudomonadota</taxon>
        <taxon>Betaproteobacteria</taxon>
        <taxon>Burkholderiales</taxon>
        <taxon>Oxalobacteraceae</taxon>
        <taxon>Telluria group</taxon>
        <taxon>Massilia</taxon>
    </lineage>
</organism>
<keyword evidence="2" id="KW-1185">Reference proteome</keyword>
<evidence type="ECO:0000313" key="1">
    <source>
        <dbReference type="EMBL" id="MFC5511155.1"/>
    </source>
</evidence>
<dbReference type="EMBL" id="JBHSMS010000026">
    <property type="protein sequence ID" value="MFC5511155.1"/>
    <property type="molecule type" value="Genomic_DNA"/>
</dbReference>
<sequence length="194" mass="21035">MPPTPTSFLAITVGEMSPFPPLPADQLTVAMSLAHPIPVIIVSLPEVADDDIANIMAPPHAVALRRSAALPSGTLLLVLKVSETEVWSIGVPFLDDAARMRAWANAEVETNDALVVLVDAGTQIIRAQRTIGLPPRLLDMARQGMLQAPRIDELAAIEEMGRLSDLEIWEQSTRWQDVDNSGFLTMVAEAPKEK</sequence>
<comment type="caution">
    <text evidence="1">The sequence shown here is derived from an EMBL/GenBank/DDBJ whole genome shotgun (WGS) entry which is preliminary data.</text>
</comment>